<evidence type="ECO:0000256" key="6">
    <source>
        <dbReference type="ARBA" id="ARBA00022801"/>
    </source>
</evidence>
<evidence type="ECO:0000256" key="4">
    <source>
        <dbReference type="ARBA" id="ARBA00022490"/>
    </source>
</evidence>
<evidence type="ECO:0000256" key="5">
    <source>
        <dbReference type="ARBA" id="ARBA00022605"/>
    </source>
</evidence>
<accession>A0A7W6A7P9</accession>
<gene>
    <name evidence="12" type="primary">hisH</name>
    <name evidence="15" type="ORF">GGR11_003306</name>
</gene>
<keyword evidence="8 12" id="KW-0368">Histidine biosynthesis</keyword>
<dbReference type="UniPathway" id="UPA00031">
    <property type="reaction ID" value="UER00010"/>
</dbReference>
<comment type="caution">
    <text evidence="15">The sequence shown here is derived from an EMBL/GenBank/DDBJ whole genome shotgun (WGS) entry which is preliminary data.</text>
</comment>
<dbReference type="PANTHER" id="PTHR42701">
    <property type="entry name" value="IMIDAZOLE GLYCEROL PHOSPHATE SYNTHASE SUBUNIT HISH"/>
    <property type="match status" value="1"/>
</dbReference>
<evidence type="ECO:0000259" key="14">
    <source>
        <dbReference type="Pfam" id="PF00117"/>
    </source>
</evidence>
<evidence type="ECO:0000313" key="16">
    <source>
        <dbReference type="Proteomes" id="UP000532936"/>
    </source>
</evidence>
<evidence type="ECO:0000256" key="7">
    <source>
        <dbReference type="ARBA" id="ARBA00022962"/>
    </source>
</evidence>
<dbReference type="InterPro" id="IPR017926">
    <property type="entry name" value="GATASE"/>
</dbReference>
<dbReference type="InterPro" id="IPR029062">
    <property type="entry name" value="Class_I_gatase-like"/>
</dbReference>
<evidence type="ECO:0000256" key="2">
    <source>
        <dbReference type="ARBA" id="ARBA00005091"/>
    </source>
</evidence>
<organism evidence="15 16">
    <name type="scientific">Brevundimonas mediterranea</name>
    <dbReference type="NCBI Taxonomy" id="74329"/>
    <lineage>
        <taxon>Bacteria</taxon>
        <taxon>Pseudomonadati</taxon>
        <taxon>Pseudomonadota</taxon>
        <taxon>Alphaproteobacteria</taxon>
        <taxon>Caulobacterales</taxon>
        <taxon>Caulobacteraceae</taxon>
        <taxon>Brevundimonas</taxon>
    </lineage>
</organism>
<dbReference type="EC" id="4.3.2.10" evidence="12"/>
<evidence type="ECO:0000256" key="3">
    <source>
        <dbReference type="ARBA" id="ARBA00011152"/>
    </source>
</evidence>
<keyword evidence="6 12" id="KW-0378">Hydrolase</keyword>
<evidence type="ECO:0000256" key="8">
    <source>
        <dbReference type="ARBA" id="ARBA00023102"/>
    </source>
</evidence>
<dbReference type="Gene3D" id="3.40.50.880">
    <property type="match status" value="1"/>
</dbReference>
<feature type="domain" description="Glutamine amidotransferase" evidence="14">
    <location>
        <begin position="21"/>
        <end position="196"/>
    </location>
</feature>
<feature type="active site" evidence="12 13">
    <location>
        <position position="180"/>
    </location>
</feature>
<evidence type="ECO:0000256" key="1">
    <source>
        <dbReference type="ARBA" id="ARBA00004496"/>
    </source>
</evidence>
<dbReference type="GO" id="GO:0000105">
    <property type="term" value="P:L-histidine biosynthetic process"/>
    <property type="evidence" value="ECO:0007669"/>
    <property type="project" value="UniProtKB-UniRule"/>
</dbReference>
<dbReference type="EMBL" id="JACIDA010000005">
    <property type="protein sequence ID" value="MBB3873737.1"/>
    <property type="molecule type" value="Genomic_DNA"/>
</dbReference>
<dbReference type="Proteomes" id="UP000532936">
    <property type="component" value="Unassembled WGS sequence"/>
</dbReference>
<evidence type="ECO:0000256" key="13">
    <source>
        <dbReference type="PIRSR" id="PIRSR000495-1"/>
    </source>
</evidence>
<dbReference type="EC" id="3.5.1.2" evidence="12"/>
<keyword evidence="15" id="KW-0808">Transferase</keyword>
<comment type="catalytic activity">
    <reaction evidence="10 12">
        <text>5-[(5-phospho-1-deoxy-D-ribulos-1-ylimino)methylamino]-1-(5-phospho-beta-D-ribosyl)imidazole-4-carboxamide + L-glutamine = D-erythro-1-(imidazol-4-yl)glycerol 3-phosphate + 5-amino-1-(5-phospho-beta-D-ribosyl)imidazole-4-carboxamide + L-glutamate + H(+)</text>
        <dbReference type="Rhea" id="RHEA:24793"/>
        <dbReference type="ChEBI" id="CHEBI:15378"/>
        <dbReference type="ChEBI" id="CHEBI:29985"/>
        <dbReference type="ChEBI" id="CHEBI:58278"/>
        <dbReference type="ChEBI" id="CHEBI:58359"/>
        <dbReference type="ChEBI" id="CHEBI:58475"/>
        <dbReference type="ChEBI" id="CHEBI:58525"/>
        <dbReference type="EC" id="4.3.2.10"/>
    </reaction>
</comment>
<feature type="active site" description="Nucleophile" evidence="12 13">
    <location>
        <position position="78"/>
    </location>
</feature>
<keyword evidence="4 12" id="KW-0963">Cytoplasm</keyword>
<comment type="subunit">
    <text evidence="3 12">Heterodimer of HisH and HisF.</text>
</comment>
<dbReference type="Pfam" id="PF00117">
    <property type="entry name" value="GATase"/>
    <property type="match status" value="1"/>
</dbReference>
<dbReference type="InterPro" id="IPR010139">
    <property type="entry name" value="Imidazole-glycPsynth_HisH"/>
</dbReference>
<evidence type="ECO:0000256" key="12">
    <source>
        <dbReference type="HAMAP-Rule" id="MF_00278"/>
    </source>
</evidence>
<comment type="catalytic activity">
    <reaction evidence="11 12">
        <text>L-glutamine + H2O = L-glutamate + NH4(+)</text>
        <dbReference type="Rhea" id="RHEA:15889"/>
        <dbReference type="ChEBI" id="CHEBI:15377"/>
        <dbReference type="ChEBI" id="CHEBI:28938"/>
        <dbReference type="ChEBI" id="CHEBI:29985"/>
        <dbReference type="ChEBI" id="CHEBI:58359"/>
        <dbReference type="EC" id="3.5.1.2"/>
    </reaction>
</comment>
<dbReference type="PANTHER" id="PTHR42701:SF1">
    <property type="entry name" value="IMIDAZOLE GLYCEROL PHOSPHATE SYNTHASE SUBUNIT HISH"/>
    <property type="match status" value="1"/>
</dbReference>
<dbReference type="GO" id="GO:0004359">
    <property type="term" value="F:glutaminase activity"/>
    <property type="evidence" value="ECO:0007669"/>
    <property type="project" value="UniProtKB-EC"/>
</dbReference>
<dbReference type="GO" id="GO:0005737">
    <property type="term" value="C:cytoplasm"/>
    <property type="evidence" value="ECO:0007669"/>
    <property type="project" value="UniProtKB-SubCell"/>
</dbReference>
<evidence type="ECO:0000256" key="11">
    <source>
        <dbReference type="ARBA" id="ARBA00049534"/>
    </source>
</evidence>
<sequence length="204" mass="21539">MTEVAVIAYGAGNVASVQFALERLGTTVRLTDDPAVIAEAERVILPGVGAAGYAMSRLAELGLVEPIRAFPRPLLGVCLGQQLLFETSQEGEGVDLLGFIPGAVSRLEPAGALPVPHMGWSRLTRDHDDPLLEGVADGAYAYFVHSYVCPDGPATLARADYGGPVPAMVRAANRWGCQFHPERSAEAGATILRNFLGLPEDPSC</sequence>
<evidence type="ECO:0000256" key="9">
    <source>
        <dbReference type="ARBA" id="ARBA00023239"/>
    </source>
</evidence>
<comment type="pathway">
    <text evidence="2 12">Amino-acid biosynthesis; L-histidine biosynthesis; L-histidine from 5-phospho-alpha-D-ribose 1-diphosphate: step 5/9.</text>
</comment>
<proteinExistence type="inferred from homology"/>
<reference evidence="15 16" key="1">
    <citation type="submission" date="2020-08" db="EMBL/GenBank/DDBJ databases">
        <title>Genomic Encyclopedia of Type Strains, Phase IV (KMG-IV): sequencing the most valuable type-strain genomes for metagenomic binning, comparative biology and taxonomic classification.</title>
        <authorList>
            <person name="Goeker M."/>
        </authorList>
    </citation>
    <scope>NUCLEOTIDE SEQUENCE [LARGE SCALE GENOMIC DNA]</scope>
    <source>
        <strain evidence="15 16">DSM 14878</strain>
    </source>
</reference>
<dbReference type="SUPFAM" id="SSF52317">
    <property type="entry name" value="Class I glutamine amidotransferase-like"/>
    <property type="match status" value="1"/>
</dbReference>
<comment type="subcellular location">
    <subcellularLocation>
        <location evidence="1 12">Cytoplasm</location>
    </subcellularLocation>
</comment>
<protein>
    <recommendedName>
        <fullName evidence="12">Imidazole glycerol phosphate synthase subunit HisH</fullName>
        <ecNumber evidence="12">4.3.2.10</ecNumber>
    </recommendedName>
    <alternativeName>
        <fullName evidence="12">IGP synthase glutaminase subunit</fullName>
        <ecNumber evidence="12">3.5.1.2</ecNumber>
    </alternativeName>
    <alternativeName>
        <fullName evidence="12">IGP synthase subunit HisH</fullName>
    </alternativeName>
    <alternativeName>
        <fullName evidence="12">ImGP synthase subunit HisH</fullName>
        <shortName evidence="12">IGPS subunit HisH</shortName>
    </alternativeName>
</protein>
<dbReference type="PROSITE" id="PS51273">
    <property type="entry name" value="GATASE_TYPE_1"/>
    <property type="match status" value="1"/>
</dbReference>
<dbReference type="HAMAP" id="MF_00278">
    <property type="entry name" value="HisH"/>
    <property type="match status" value="1"/>
</dbReference>
<evidence type="ECO:0000256" key="10">
    <source>
        <dbReference type="ARBA" id="ARBA00047838"/>
    </source>
</evidence>
<keyword evidence="7 12" id="KW-0315">Glutamine amidotransferase</keyword>
<evidence type="ECO:0000313" key="15">
    <source>
        <dbReference type="EMBL" id="MBB3873737.1"/>
    </source>
</evidence>
<keyword evidence="9 12" id="KW-0456">Lyase</keyword>
<dbReference type="NCBIfam" id="TIGR01855">
    <property type="entry name" value="IMP_synth_hisH"/>
    <property type="match status" value="1"/>
</dbReference>
<dbReference type="PIRSF" id="PIRSF000495">
    <property type="entry name" value="Amidotransf_hisH"/>
    <property type="match status" value="1"/>
</dbReference>
<keyword evidence="5 12" id="KW-0028">Amino-acid biosynthesis</keyword>
<name>A0A7W6A7P9_9CAUL</name>
<dbReference type="GO" id="GO:0000107">
    <property type="term" value="F:imidazoleglycerol-phosphate synthase activity"/>
    <property type="evidence" value="ECO:0007669"/>
    <property type="project" value="UniProtKB-UniRule"/>
</dbReference>
<dbReference type="CDD" id="cd01748">
    <property type="entry name" value="GATase1_IGP_Synthase"/>
    <property type="match status" value="1"/>
</dbReference>
<dbReference type="GO" id="GO:0016829">
    <property type="term" value="F:lyase activity"/>
    <property type="evidence" value="ECO:0007669"/>
    <property type="project" value="UniProtKB-KW"/>
</dbReference>
<dbReference type="RefSeq" id="WP_183198803.1">
    <property type="nucleotide sequence ID" value="NZ_JACIDA010000005.1"/>
</dbReference>
<dbReference type="AlphaFoldDB" id="A0A7W6A7P9"/>
<feature type="active site" evidence="12 13">
    <location>
        <position position="182"/>
    </location>
</feature>
<comment type="function">
    <text evidence="12">IGPS catalyzes the conversion of PRFAR and glutamine to IGP, AICAR and glutamate. The HisH subunit catalyzes the hydrolysis of glutamine to glutamate and ammonia as part of the synthesis of IGP and AICAR. The resulting ammonia molecule is channeled to the active site of HisF.</text>
</comment>
<keyword evidence="15" id="KW-0328">Glycosyltransferase</keyword>
<dbReference type="FunFam" id="3.40.50.880:FF:000009">
    <property type="entry name" value="Imidazole glycerol phosphate synthase subunit HisH"/>
    <property type="match status" value="1"/>
</dbReference>